<protein>
    <recommendedName>
        <fullName evidence="6">50S ribosomal protein L9, chloroplastic</fullName>
    </recommendedName>
</protein>
<reference evidence="8" key="2">
    <citation type="submission" date="2019-04" db="EMBL/GenBank/DDBJ databases">
        <authorList>
            <person name="Pasella M."/>
        </authorList>
    </citation>
    <scope>NUCLEOTIDE SEQUENCE</scope>
    <source>
        <strain evidence="8">PD2933</strain>
    </source>
</reference>
<feature type="domain" description="Ribosomal protein L9" evidence="7">
    <location>
        <begin position="17"/>
        <end position="44"/>
    </location>
</feature>
<evidence type="ECO:0000256" key="1">
    <source>
        <dbReference type="ARBA" id="ARBA00010605"/>
    </source>
</evidence>
<keyword evidence="2" id="KW-0699">rRNA-binding</keyword>
<evidence type="ECO:0000256" key="6">
    <source>
        <dbReference type="ARBA" id="ARBA00035427"/>
    </source>
</evidence>
<evidence type="ECO:0000256" key="4">
    <source>
        <dbReference type="ARBA" id="ARBA00022980"/>
    </source>
</evidence>
<keyword evidence="5" id="KW-0687">Ribonucleoprotein</keyword>
<dbReference type="Pfam" id="PF03948">
    <property type="entry name" value="Ribosomal_L9_C"/>
    <property type="match status" value="1"/>
</dbReference>
<reference evidence="8" key="1">
    <citation type="journal article" date="2019" name="Mol. Phylogenet. Evol.">
        <title>Morphological evolution and classification of the red algal order Ceramiales inferred using plastid phylogenomics.</title>
        <authorList>
            <person name="Diaz-Tapia P."/>
            <person name="Pasella M.M."/>
            <person name="Verbruggen H."/>
            <person name="Maggs C.A."/>
        </authorList>
    </citation>
    <scope>NUCLEOTIDE SEQUENCE</scope>
    <source>
        <strain evidence="8">PD2933</strain>
    </source>
</reference>
<dbReference type="AlphaFoldDB" id="A0A4D6WRU6"/>
<dbReference type="InterPro" id="IPR020594">
    <property type="entry name" value="Ribosomal_bL9_bac/chp"/>
</dbReference>
<geneLocation type="plastid" evidence="8"/>
<dbReference type="InterPro" id="IPR000244">
    <property type="entry name" value="Ribosomal_bL9"/>
</dbReference>
<evidence type="ECO:0000256" key="3">
    <source>
        <dbReference type="ARBA" id="ARBA00022884"/>
    </source>
</evidence>
<dbReference type="PROSITE" id="PS00651">
    <property type="entry name" value="RIBOSOMAL_L9"/>
    <property type="match status" value="1"/>
</dbReference>
<dbReference type="Pfam" id="PF01281">
    <property type="entry name" value="Ribosomal_L9_N"/>
    <property type="match status" value="1"/>
</dbReference>
<sequence>MKKKISIILNKNYRYIGKKGTIHKVSPGYALNYLIPQNIANFANEKTIKHYKMFENIAEQNNTQMYTEANRIKVFFNKIKQITIAKKAGEKFQIFGSLNEKNIIEAIYYQTGKKLDKKQLIIPEIKHLGIFEIKIIIRPNIECILKINLIPENI</sequence>
<evidence type="ECO:0000259" key="7">
    <source>
        <dbReference type="PROSITE" id="PS00651"/>
    </source>
</evidence>
<dbReference type="GO" id="GO:0005840">
    <property type="term" value="C:ribosome"/>
    <property type="evidence" value="ECO:0007669"/>
    <property type="project" value="UniProtKB-KW"/>
</dbReference>
<dbReference type="InterPro" id="IPR009027">
    <property type="entry name" value="Ribosomal_bL9/RNase_H1_N"/>
</dbReference>
<keyword evidence="4 8" id="KW-0689">Ribosomal protein</keyword>
<name>A0A4D6WRU6_9FLOR</name>
<dbReference type="EMBL" id="MK814609">
    <property type="protein sequence ID" value="QCI04265.1"/>
    <property type="molecule type" value="Genomic_DNA"/>
</dbReference>
<gene>
    <name evidence="8" type="primary">rpl9</name>
</gene>
<dbReference type="PANTHER" id="PTHR21368">
    <property type="entry name" value="50S RIBOSOMAL PROTEIN L9"/>
    <property type="match status" value="1"/>
</dbReference>
<dbReference type="InterPro" id="IPR036935">
    <property type="entry name" value="Ribosomal_bL9_N_sf"/>
</dbReference>
<dbReference type="SUPFAM" id="SSF55653">
    <property type="entry name" value="Ribosomal protein L9 C-domain"/>
    <property type="match status" value="1"/>
</dbReference>
<evidence type="ECO:0000256" key="5">
    <source>
        <dbReference type="ARBA" id="ARBA00023274"/>
    </source>
</evidence>
<dbReference type="GO" id="GO:0003735">
    <property type="term" value="F:structural constituent of ribosome"/>
    <property type="evidence" value="ECO:0007669"/>
    <property type="project" value="InterPro"/>
</dbReference>
<dbReference type="Gene3D" id="3.40.5.10">
    <property type="entry name" value="Ribosomal protein L9, N-terminal domain"/>
    <property type="match status" value="1"/>
</dbReference>
<organism evidence="8">
    <name type="scientific">Anotrichium furcellatum</name>
    <dbReference type="NCBI Taxonomy" id="41999"/>
    <lineage>
        <taxon>Eukaryota</taxon>
        <taxon>Rhodophyta</taxon>
        <taxon>Florideophyceae</taxon>
        <taxon>Rhodymeniophycidae</taxon>
        <taxon>Ceramiales</taxon>
        <taxon>Ceramiaceae</taxon>
        <taxon>Anotrichium</taxon>
    </lineage>
</organism>
<accession>A0A4D6WRU6</accession>
<dbReference type="InterPro" id="IPR020069">
    <property type="entry name" value="Ribosomal_bL9_C"/>
</dbReference>
<dbReference type="Gene3D" id="3.10.430.100">
    <property type="entry name" value="Ribosomal protein L9, C-terminal domain"/>
    <property type="match status" value="1"/>
</dbReference>
<proteinExistence type="inferred from homology"/>
<dbReference type="GO" id="GO:1990904">
    <property type="term" value="C:ribonucleoprotein complex"/>
    <property type="evidence" value="ECO:0007669"/>
    <property type="project" value="UniProtKB-KW"/>
</dbReference>
<evidence type="ECO:0000313" key="8">
    <source>
        <dbReference type="EMBL" id="QCI04265.1"/>
    </source>
</evidence>
<dbReference type="GO" id="GO:0006412">
    <property type="term" value="P:translation"/>
    <property type="evidence" value="ECO:0007669"/>
    <property type="project" value="InterPro"/>
</dbReference>
<dbReference type="HAMAP" id="MF_00503">
    <property type="entry name" value="Ribosomal_bL9"/>
    <property type="match status" value="1"/>
</dbReference>
<dbReference type="InterPro" id="IPR036791">
    <property type="entry name" value="Ribosomal_bL9_C_sf"/>
</dbReference>
<keyword evidence="3" id="KW-0694">RNA-binding</keyword>
<dbReference type="InterPro" id="IPR020070">
    <property type="entry name" value="Ribosomal_bL9_N"/>
</dbReference>
<comment type="similarity">
    <text evidence="1">Belongs to the bacterial ribosomal protein bL9 family.</text>
</comment>
<evidence type="ECO:0000256" key="2">
    <source>
        <dbReference type="ARBA" id="ARBA00022730"/>
    </source>
</evidence>
<dbReference type="GO" id="GO:0019843">
    <property type="term" value="F:rRNA binding"/>
    <property type="evidence" value="ECO:0007669"/>
    <property type="project" value="UniProtKB-KW"/>
</dbReference>
<keyword evidence="8" id="KW-0934">Plastid</keyword>
<dbReference type="NCBIfam" id="TIGR00158">
    <property type="entry name" value="L9"/>
    <property type="match status" value="1"/>
</dbReference>
<dbReference type="SUPFAM" id="SSF55658">
    <property type="entry name" value="L9 N-domain-like"/>
    <property type="match status" value="1"/>
</dbReference>